<dbReference type="Proteomes" id="UP000032900">
    <property type="component" value="Unassembled WGS sequence"/>
</dbReference>
<name>A0A0E9LVQ0_9BACT</name>
<feature type="region of interest" description="Disordered" evidence="1">
    <location>
        <begin position="1"/>
        <end position="26"/>
    </location>
</feature>
<reference evidence="3 4" key="1">
    <citation type="journal article" date="2015" name="Microbes Environ.">
        <title>Distribution and evolution of nitrogen fixation genes in the phylum bacteroidetes.</title>
        <authorList>
            <person name="Inoue J."/>
            <person name="Oshima K."/>
            <person name="Suda W."/>
            <person name="Sakamoto M."/>
            <person name="Iino T."/>
            <person name="Noda S."/>
            <person name="Hongoh Y."/>
            <person name="Hattori M."/>
            <person name="Ohkuma M."/>
        </authorList>
    </citation>
    <scope>NUCLEOTIDE SEQUENCE [LARGE SCALE GENOMIC DNA]</scope>
    <source>
        <strain evidence="3">JCM 15548</strain>
    </source>
</reference>
<accession>A0A0E9LVQ0</accession>
<dbReference type="PANTHER" id="PTHR23150:SF19">
    <property type="entry name" value="FORMYLGLYCINE-GENERATING ENZYME"/>
    <property type="match status" value="1"/>
</dbReference>
<dbReference type="SUPFAM" id="SSF56436">
    <property type="entry name" value="C-type lectin-like"/>
    <property type="match status" value="1"/>
</dbReference>
<dbReference type="GO" id="GO:0120147">
    <property type="term" value="F:formylglycine-generating oxidase activity"/>
    <property type="evidence" value="ECO:0007669"/>
    <property type="project" value="TreeGrafter"/>
</dbReference>
<sequence length="333" mass="36995">MPQAHARFDLSAENAPPGQETTSTEGMVVIPGGTFTMGAREKEFARADEFPNASVQVDSFLMDAHPVTNQQFAAFVEATGYVTTAEVAPDWEEIKQQLPPGTPKPADSLLIPASLVFSAPQKEVSLNNHHSWWKWMAGANWRQPQGPGSSIEGKENFPVVHVSWFDAQAYAQWAGKRLPTEAEWEYAARGGHDEYIYPWGNEPVSPERANYWQGEFPYSNKASDGYEYGAPVASFAPNAFGLYDMAGNVWQWTADWYHAQYYASLKNNPVNKNPKGPEQSYDPLSPNMPQKTIRGGSFLCNDSYCAGYRASARMKSSPDSGMMHLGFRCVKDL</sequence>
<proteinExistence type="predicted"/>
<feature type="domain" description="Sulfatase-modifying factor enzyme-like" evidence="2">
    <location>
        <begin position="24"/>
        <end position="331"/>
    </location>
</feature>
<dbReference type="InterPro" id="IPR005532">
    <property type="entry name" value="SUMF_dom"/>
</dbReference>
<evidence type="ECO:0000313" key="4">
    <source>
        <dbReference type="Proteomes" id="UP000032900"/>
    </source>
</evidence>
<dbReference type="EMBL" id="BAZW01000011">
    <property type="protein sequence ID" value="GAO29662.1"/>
    <property type="molecule type" value="Genomic_DNA"/>
</dbReference>
<gene>
    <name evidence="3" type="ORF">JCM15548_11874</name>
</gene>
<dbReference type="Gene3D" id="3.90.1580.10">
    <property type="entry name" value="paralog of FGE (formylglycine-generating enzyme)"/>
    <property type="match status" value="1"/>
</dbReference>
<protein>
    <submittedName>
        <fullName evidence="3">Sulfatase modifying factor 1</fullName>
    </submittedName>
</protein>
<feature type="compositionally biased region" description="Basic and acidic residues" evidence="1">
    <location>
        <begin position="1"/>
        <end position="10"/>
    </location>
</feature>
<evidence type="ECO:0000259" key="2">
    <source>
        <dbReference type="Pfam" id="PF03781"/>
    </source>
</evidence>
<dbReference type="InterPro" id="IPR051043">
    <property type="entry name" value="Sulfatase_Mod_Factor_Kinase"/>
</dbReference>
<organism evidence="3 4">
    <name type="scientific">Geofilum rubicundum JCM 15548</name>
    <dbReference type="NCBI Taxonomy" id="1236989"/>
    <lineage>
        <taxon>Bacteria</taxon>
        <taxon>Pseudomonadati</taxon>
        <taxon>Bacteroidota</taxon>
        <taxon>Bacteroidia</taxon>
        <taxon>Marinilabiliales</taxon>
        <taxon>Marinilabiliaceae</taxon>
        <taxon>Geofilum</taxon>
    </lineage>
</organism>
<comment type="caution">
    <text evidence="3">The sequence shown here is derived from an EMBL/GenBank/DDBJ whole genome shotgun (WGS) entry which is preliminary data.</text>
</comment>
<dbReference type="AlphaFoldDB" id="A0A0E9LVQ0"/>
<keyword evidence="4" id="KW-1185">Reference proteome</keyword>
<dbReference type="InterPro" id="IPR042095">
    <property type="entry name" value="SUMF_sf"/>
</dbReference>
<evidence type="ECO:0000256" key="1">
    <source>
        <dbReference type="SAM" id="MobiDB-lite"/>
    </source>
</evidence>
<dbReference type="PANTHER" id="PTHR23150">
    <property type="entry name" value="SULFATASE MODIFYING FACTOR 1, 2"/>
    <property type="match status" value="1"/>
</dbReference>
<dbReference type="InterPro" id="IPR016187">
    <property type="entry name" value="CTDL_fold"/>
</dbReference>
<dbReference type="STRING" id="1236989.JCM15548_11874"/>
<evidence type="ECO:0000313" key="3">
    <source>
        <dbReference type="EMBL" id="GAO29662.1"/>
    </source>
</evidence>
<dbReference type="Pfam" id="PF03781">
    <property type="entry name" value="FGE-sulfatase"/>
    <property type="match status" value="1"/>
</dbReference>